<feature type="domain" description="Peptidase M16 N-terminal" evidence="3">
    <location>
        <begin position="88"/>
        <end position="230"/>
    </location>
</feature>
<evidence type="ECO:0000256" key="2">
    <source>
        <dbReference type="ARBA" id="ARBA00007261"/>
    </source>
</evidence>
<feature type="domain" description="Peptidase M16 C-terminal" evidence="4">
    <location>
        <begin position="319"/>
        <end position="435"/>
    </location>
</feature>
<gene>
    <name evidence="5" type="ORF">DI09_57p140</name>
</gene>
<dbReference type="GeneID" id="25260358"/>
<dbReference type="PANTHER" id="PTHR11851">
    <property type="entry name" value="METALLOPROTEASE"/>
    <property type="match status" value="1"/>
</dbReference>
<dbReference type="SUPFAM" id="SSF63411">
    <property type="entry name" value="LuxS/MPP-like metallohydrolase"/>
    <property type="match status" value="2"/>
</dbReference>
<evidence type="ECO:0000256" key="1">
    <source>
        <dbReference type="ARBA" id="ARBA00002123"/>
    </source>
</evidence>
<dbReference type="HOGENOM" id="CLU_517851_0_0_1"/>
<organism evidence="5 6">
    <name type="scientific">Mitosporidium daphniae</name>
    <dbReference type="NCBI Taxonomy" id="1485682"/>
    <lineage>
        <taxon>Eukaryota</taxon>
        <taxon>Fungi</taxon>
        <taxon>Fungi incertae sedis</taxon>
        <taxon>Microsporidia</taxon>
        <taxon>Mitosporidium</taxon>
    </lineage>
</organism>
<dbReference type="AlphaFoldDB" id="A0A098VPL8"/>
<dbReference type="Pfam" id="PF05193">
    <property type="entry name" value="Peptidase_M16_C"/>
    <property type="match status" value="1"/>
</dbReference>
<keyword evidence="6" id="KW-1185">Reference proteome</keyword>
<dbReference type="InterPro" id="IPR011249">
    <property type="entry name" value="Metalloenz_LuxS/M16"/>
</dbReference>
<evidence type="ECO:0000259" key="3">
    <source>
        <dbReference type="Pfam" id="PF00675"/>
    </source>
</evidence>
<dbReference type="InterPro" id="IPR007863">
    <property type="entry name" value="Peptidase_M16_C"/>
</dbReference>
<dbReference type="RefSeq" id="XP_013237186.1">
    <property type="nucleotide sequence ID" value="XM_013381732.1"/>
</dbReference>
<accession>A0A098VPL8</accession>
<proteinExistence type="inferred from homology"/>
<name>A0A098VPL8_9MICR</name>
<dbReference type="GO" id="GO:0005739">
    <property type="term" value="C:mitochondrion"/>
    <property type="evidence" value="ECO:0007669"/>
    <property type="project" value="TreeGrafter"/>
</dbReference>
<dbReference type="GO" id="GO:0046872">
    <property type="term" value="F:metal ion binding"/>
    <property type="evidence" value="ECO:0007669"/>
    <property type="project" value="InterPro"/>
</dbReference>
<reference evidence="5 6" key="1">
    <citation type="submission" date="2014-04" db="EMBL/GenBank/DDBJ databases">
        <title>A new species of microsporidia sheds light on the evolution of extreme parasitism.</title>
        <authorList>
            <person name="Haag K.L."/>
            <person name="James T.Y."/>
            <person name="Larsson R."/>
            <person name="Schaer T.M."/>
            <person name="Refardt D."/>
            <person name="Pombert J.-F."/>
            <person name="Ebert D."/>
        </authorList>
    </citation>
    <scope>NUCLEOTIDE SEQUENCE [LARGE SCALE GENOMIC DNA]</scope>
    <source>
        <strain evidence="5 6">UGP3</strain>
        <tissue evidence="5">Spores</tissue>
    </source>
</reference>
<dbReference type="InterPro" id="IPR011765">
    <property type="entry name" value="Pept_M16_N"/>
</dbReference>
<comment type="caution">
    <text evidence="5">The sequence shown here is derived from an EMBL/GenBank/DDBJ whole genome shotgun (WGS) entry which is preliminary data.</text>
</comment>
<protein>
    <submittedName>
        <fullName evidence="5">Uncharacterized protein</fullName>
    </submittedName>
</protein>
<dbReference type="Pfam" id="PF00675">
    <property type="entry name" value="Peptidase_M16"/>
    <property type="match status" value="1"/>
</dbReference>
<sequence length="526" mass="56787">MIYLARRLFGLAAFGRGSPMRLEALPHYAESVLRPSGHGQLPLLTSLYQAEGFGSPSPWLMPMAGSSPAPLASKSERRIKAVVDGSKWQFCTLGVWLPGCSVASERPGEAGYSALFARLAQTCTAKSGATEWNNRCSLALASSLHVVPSRDGLFMGCLVAPEKLPEALDALMEAVLFPALEPSTADQKLLTETRDIEMRRMVEETPDVFMQELLYLQMFSAKGLGNSILAQGEAATQSYGSFCAKATTGMVVGLSGGHFSADDFAQMLSERSGGLEVVLGGKEHPVAPIESVGSGPLFIEDSCFGESFALASANRWHGKTHFIIGWPTGPSSCIRQATVPQALTAAMLGGGSAFSAGGPGKGLYSRLYCELLNRYAWIEDAHCMFQSHSTAGWLGIYLAVEQRWEPAAVEIAIRQLVRLHCAVDDVQWRRSKNRLKSMLLMGIESRLAHLEALLRARMTLSPETHFPDGLLHSIDAFSLADLRQFRDRLLGKGRMLPTLAAAGEDLSAFPTFSDSLGMLEAALARA</sequence>
<comment type="similarity">
    <text evidence="2">Belongs to the peptidase M16 family.</text>
</comment>
<dbReference type="OrthoDB" id="277191at2759"/>
<dbReference type="EMBL" id="JMKJ01000532">
    <property type="protein sequence ID" value="KGG50759.1"/>
    <property type="molecule type" value="Genomic_DNA"/>
</dbReference>
<dbReference type="Gene3D" id="3.30.830.10">
    <property type="entry name" value="Metalloenzyme, LuxS/M16 peptidase-like"/>
    <property type="match status" value="2"/>
</dbReference>
<evidence type="ECO:0000313" key="6">
    <source>
        <dbReference type="Proteomes" id="UP000029725"/>
    </source>
</evidence>
<evidence type="ECO:0000313" key="5">
    <source>
        <dbReference type="EMBL" id="KGG50759.1"/>
    </source>
</evidence>
<dbReference type="PANTHER" id="PTHR11851:SF49">
    <property type="entry name" value="MITOCHONDRIAL-PROCESSING PEPTIDASE SUBUNIT ALPHA"/>
    <property type="match status" value="1"/>
</dbReference>
<dbReference type="VEuPathDB" id="MicrosporidiaDB:DI09_57p140"/>
<evidence type="ECO:0000259" key="4">
    <source>
        <dbReference type="Pfam" id="PF05193"/>
    </source>
</evidence>
<comment type="function">
    <text evidence="1">Substrate recognition and binding subunit of the essential mitochondrial processing protease (MPP), which cleaves the mitochondrial sequence off newly imported precursors proteins.</text>
</comment>
<dbReference type="Proteomes" id="UP000029725">
    <property type="component" value="Unassembled WGS sequence"/>
</dbReference>
<dbReference type="InterPro" id="IPR050361">
    <property type="entry name" value="MPP/UQCRC_Complex"/>
</dbReference>